<dbReference type="Pfam" id="PF00953">
    <property type="entry name" value="Glycos_transf_4"/>
    <property type="match status" value="1"/>
</dbReference>
<dbReference type="CDD" id="cd06912">
    <property type="entry name" value="GT_MraY_like"/>
    <property type="match status" value="1"/>
</dbReference>
<comment type="caution">
    <text evidence="8">The sequence shown here is derived from an EMBL/GenBank/DDBJ whole genome shotgun (WGS) entry which is preliminary data.</text>
</comment>
<evidence type="ECO:0000256" key="3">
    <source>
        <dbReference type="ARBA" id="ARBA00022679"/>
    </source>
</evidence>
<feature type="transmembrane region" description="Helical" evidence="7">
    <location>
        <begin position="43"/>
        <end position="63"/>
    </location>
</feature>
<evidence type="ECO:0000313" key="8">
    <source>
        <dbReference type="EMBL" id="GAA0528531.1"/>
    </source>
</evidence>
<dbReference type="PANTHER" id="PTHR22926:SF3">
    <property type="entry name" value="UNDECAPRENYL-PHOSPHATE ALPHA-N-ACETYLGLUCOSAMINYL 1-PHOSPHATE TRANSFERASE"/>
    <property type="match status" value="1"/>
</dbReference>
<feature type="transmembrane region" description="Helical" evidence="7">
    <location>
        <begin position="131"/>
        <end position="157"/>
    </location>
</feature>
<dbReference type="InterPro" id="IPR000715">
    <property type="entry name" value="Glycosyl_transferase_4"/>
</dbReference>
<keyword evidence="2" id="KW-1003">Cell membrane</keyword>
<dbReference type="EMBL" id="BAAAEN010000031">
    <property type="protein sequence ID" value="GAA0528531.1"/>
    <property type="molecule type" value="Genomic_DNA"/>
</dbReference>
<keyword evidence="3" id="KW-0808">Transferase</keyword>
<keyword evidence="4 7" id="KW-0812">Transmembrane</keyword>
<evidence type="ECO:0000256" key="1">
    <source>
        <dbReference type="ARBA" id="ARBA00004651"/>
    </source>
</evidence>
<gene>
    <name evidence="8" type="ORF">GCM10009097_52600</name>
</gene>
<comment type="subcellular location">
    <subcellularLocation>
        <location evidence="1">Cell membrane</location>
        <topology evidence="1">Multi-pass membrane protein</topology>
    </subcellularLocation>
</comment>
<keyword evidence="6 7" id="KW-0472">Membrane</keyword>
<evidence type="ECO:0000256" key="6">
    <source>
        <dbReference type="ARBA" id="ARBA00023136"/>
    </source>
</evidence>
<keyword evidence="5 7" id="KW-1133">Transmembrane helix</keyword>
<protein>
    <recommendedName>
        <fullName evidence="10">Glycosyl transferase family 4</fullName>
    </recommendedName>
</protein>
<feature type="transmembrane region" description="Helical" evidence="7">
    <location>
        <begin position="101"/>
        <end position="119"/>
    </location>
</feature>
<name>A0ABN1CX77_9BURK</name>
<organism evidence="8 9">
    <name type="scientific">Pigmentiphaga daeguensis</name>
    <dbReference type="NCBI Taxonomy" id="414049"/>
    <lineage>
        <taxon>Bacteria</taxon>
        <taxon>Pseudomonadati</taxon>
        <taxon>Pseudomonadota</taxon>
        <taxon>Betaproteobacteria</taxon>
        <taxon>Burkholderiales</taxon>
        <taxon>Alcaligenaceae</taxon>
        <taxon>Pigmentiphaga</taxon>
    </lineage>
</organism>
<evidence type="ECO:0000256" key="2">
    <source>
        <dbReference type="ARBA" id="ARBA00022475"/>
    </source>
</evidence>
<evidence type="ECO:0000256" key="7">
    <source>
        <dbReference type="SAM" id="Phobius"/>
    </source>
</evidence>
<sequence>MLTTSLSFAIAFISAMLIVRYASNLQASADSDLQGVQKFHTQPVPRIGGLAIAAALGLTSIDLCRRAPEFGQPIGLLALCAAPVFAMGLMEDLTKSIKPGIRLASSFVSAVLGSVLLNATVTRLDIPSLDFLLQIPIAPIVVTALCVGALVNAVNIIDGFNGLAPFSSIVMFGSLGVASLTII</sequence>
<evidence type="ECO:0000256" key="4">
    <source>
        <dbReference type="ARBA" id="ARBA00022692"/>
    </source>
</evidence>
<accession>A0ABN1CX77</accession>
<feature type="transmembrane region" description="Helical" evidence="7">
    <location>
        <begin position="163"/>
        <end position="182"/>
    </location>
</feature>
<dbReference type="PANTHER" id="PTHR22926">
    <property type="entry name" value="PHOSPHO-N-ACETYLMURAMOYL-PENTAPEPTIDE-TRANSFERASE"/>
    <property type="match status" value="1"/>
</dbReference>
<dbReference type="RefSeq" id="WP_343928496.1">
    <property type="nucleotide sequence ID" value="NZ_BAAAEN010000031.1"/>
</dbReference>
<reference evidence="8 9" key="1">
    <citation type="journal article" date="2019" name="Int. J. Syst. Evol. Microbiol.">
        <title>The Global Catalogue of Microorganisms (GCM) 10K type strain sequencing project: providing services to taxonomists for standard genome sequencing and annotation.</title>
        <authorList>
            <consortium name="The Broad Institute Genomics Platform"/>
            <consortium name="The Broad Institute Genome Sequencing Center for Infectious Disease"/>
            <person name="Wu L."/>
            <person name="Ma J."/>
        </authorList>
    </citation>
    <scope>NUCLEOTIDE SEQUENCE [LARGE SCALE GENOMIC DNA]</scope>
    <source>
        <strain evidence="8 9">JCM 14330</strain>
    </source>
</reference>
<feature type="transmembrane region" description="Helical" evidence="7">
    <location>
        <begin position="70"/>
        <end position="89"/>
    </location>
</feature>
<proteinExistence type="predicted"/>
<evidence type="ECO:0000313" key="9">
    <source>
        <dbReference type="Proteomes" id="UP001501706"/>
    </source>
</evidence>
<evidence type="ECO:0008006" key="10">
    <source>
        <dbReference type="Google" id="ProtNLM"/>
    </source>
</evidence>
<evidence type="ECO:0000256" key="5">
    <source>
        <dbReference type="ARBA" id="ARBA00022989"/>
    </source>
</evidence>
<dbReference type="Proteomes" id="UP001501706">
    <property type="component" value="Unassembled WGS sequence"/>
</dbReference>
<keyword evidence="9" id="KW-1185">Reference proteome</keyword>